<organism evidence="1 2">
    <name type="scientific">Methylorubrum salsuginis</name>
    <dbReference type="NCBI Taxonomy" id="414703"/>
    <lineage>
        <taxon>Bacteria</taxon>
        <taxon>Pseudomonadati</taxon>
        <taxon>Pseudomonadota</taxon>
        <taxon>Alphaproteobacteria</taxon>
        <taxon>Hyphomicrobiales</taxon>
        <taxon>Methylobacteriaceae</taxon>
        <taxon>Methylorubrum</taxon>
    </lineage>
</organism>
<accession>A0A1I4MIS5</accession>
<name>A0A1I4MIS5_9HYPH</name>
<evidence type="ECO:0000313" key="2">
    <source>
        <dbReference type="Proteomes" id="UP000198804"/>
    </source>
</evidence>
<dbReference type="RefSeq" id="WP_091951926.1">
    <property type="nucleotide sequence ID" value="NZ_FOSV01000039.1"/>
</dbReference>
<sequence length="72" mass="8500">MQGPAELYDDRLPPELRGRLTAEEAFSWLKRNQAPLYEQHETARLERLRIEGNRKIRKAAEAELRARRRVTA</sequence>
<protein>
    <submittedName>
        <fullName evidence="1">Uncharacterized protein</fullName>
    </submittedName>
</protein>
<dbReference type="EMBL" id="FOSV01000039">
    <property type="protein sequence ID" value="SFM02953.1"/>
    <property type="molecule type" value="Genomic_DNA"/>
</dbReference>
<dbReference type="STRING" id="414703.SAMN04488125_13914"/>
<proteinExistence type="predicted"/>
<keyword evidence="2" id="KW-1185">Reference proteome</keyword>
<reference evidence="2" key="1">
    <citation type="submission" date="2016-10" db="EMBL/GenBank/DDBJ databases">
        <authorList>
            <person name="Varghese N."/>
            <person name="Submissions S."/>
        </authorList>
    </citation>
    <scope>NUCLEOTIDE SEQUENCE [LARGE SCALE GENOMIC DNA]</scope>
    <source>
        <strain evidence="2">CGMCC 1.6474</strain>
    </source>
</reference>
<evidence type="ECO:0000313" key="1">
    <source>
        <dbReference type="EMBL" id="SFM02953.1"/>
    </source>
</evidence>
<dbReference type="Proteomes" id="UP000198804">
    <property type="component" value="Unassembled WGS sequence"/>
</dbReference>
<dbReference type="AlphaFoldDB" id="A0A1I4MIS5"/>
<gene>
    <name evidence="1" type="ORF">SAMN04488125_13914</name>
</gene>